<accession>A0A1X9SVW1</accession>
<reference evidence="2" key="1">
    <citation type="journal article" date="2017" name="Genome Biol. Evol.">
        <title>Comparative Genomic Analysis Identifies a Campylobacter Clade Deficient in Selenium Metabolism.</title>
        <authorList>
            <person name="Miller W.G."/>
            <person name="Yee E."/>
            <person name="Lopes B.S."/>
            <person name="Chapman M.H."/>
            <person name="Huynh S."/>
            <person name="Bono J.L."/>
            <person name="Parker C.T."/>
            <person name="Strachan N.J.C."/>
            <person name="Forbes K.J."/>
        </authorList>
    </citation>
    <scope>NUCLEOTIDE SEQUENCE [LARGE SCALE GENOMIC DNA]</scope>
    <source>
        <strain evidence="2">RM6137</strain>
    </source>
</reference>
<dbReference type="RefSeq" id="WP_086297025.1">
    <property type="nucleotide sequence ID" value="NZ_CP018789.1"/>
</dbReference>
<dbReference type="KEGG" id="camy:CSUIS_0554"/>
<organism evidence="1 2">
    <name type="scientific">Campylobacter porcelli</name>
    <dbReference type="NCBI Taxonomy" id="1660073"/>
    <lineage>
        <taxon>Bacteria</taxon>
        <taxon>Pseudomonadati</taxon>
        <taxon>Campylobacterota</taxon>
        <taxon>Epsilonproteobacteria</taxon>
        <taxon>Campylobacterales</taxon>
        <taxon>Campylobacteraceae</taxon>
        <taxon>Campylobacter</taxon>
    </lineage>
</organism>
<dbReference type="AlphaFoldDB" id="A0A1X9SVW1"/>
<dbReference type="STRING" id="1660073.CSUIS_0554"/>
<evidence type="ECO:0000313" key="1">
    <source>
        <dbReference type="EMBL" id="ARR00381.1"/>
    </source>
</evidence>
<dbReference type="EMBL" id="CP018789">
    <property type="protein sequence ID" value="ARR00381.1"/>
    <property type="molecule type" value="Genomic_DNA"/>
</dbReference>
<proteinExistence type="predicted"/>
<sequence length="91" mass="10058">MRPKSYDISRGEINGEIIGGKLRRGVVSLPPILEDKSSIFWGYEGELVVLKSSGVICLVLEDIAQNDANTIENLKANNKIMYLSSFIGKDE</sequence>
<evidence type="ECO:0000313" key="2">
    <source>
        <dbReference type="Proteomes" id="UP000194260"/>
    </source>
</evidence>
<dbReference type="Proteomes" id="UP000194260">
    <property type="component" value="Chromosome"/>
</dbReference>
<name>A0A1X9SVW1_9BACT</name>
<gene>
    <name evidence="1" type="ORF">CSUIS_0554</name>
</gene>
<protein>
    <submittedName>
        <fullName evidence="1">Uncharacterized protein</fullName>
    </submittedName>
</protein>